<reference evidence="3" key="1">
    <citation type="submission" date="2022-10" db="EMBL/GenBank/DDBJ databases">
        <title>Genome sequence of Actinomyces israelii ATCC 10048.</title>
        <authorList>
            <person name="Watt R.M."/>
            <person name="Tong W.M."/>
        </authorList>
    </citation>
    <scope>NUCLEOTIDE SEQUENCE</scope>
    <source>
        <strain evidence="3">ATCC 10048</strain>
    </source>
</reference>
<dbReference type="SUPFAM" id="SSF53474">
    <property type="entry name" value="alpha/beta-Hydrolases"/>
    <property type="match status" value="1"/>
</dbReference>
<name>A0ABT4IAD1_9ACTO</name>
<feature type="region of interest" description="Disordered" evidence="1">
    <location>
        <begin position="31"/>
        <end position="57"/>
    </location>
</feature>
<proteinExistence type="predicted"/>
<dbReference type="Pfam" id="PF12146">
    <property type="entry name" value="Hydrolase_4"/>
    <property type="match status" value="1"/>
</dbReference>
<evidence type="ECO:0000256" key="1">
    <source>
        <dbReference type="SAM" id="MobiDB-lite"/>
    </source>
</evidence>
<comment type="caution">
    <text evidence="3">The sequence shown here is derived from an EMBL/GenBank/DDBJ whole genome shotgun (WGS) entry which is preliminary data.</text>
</comment>
<sequence length="339" mass="35308">MQTALTHMTADDGARLAVRTWLPDGAARLRTDAGARGGAGAGSPPAEPADPPRGEPPRAIIQVVHGMTEHSARYERLATAAVAAGYGVVADDHRGHGLTAPPGGLGHVADRGGWGRVLADISAVLDAVRASWPGAPVVLLGHSWGSFLVRLLAARRGRDLAGLIVMGTGGDPGAAGRLGGALGALLCRLRGPATPGRLLHALAFGGFSGFNRPFAPARTEVDWLSRDEAEVDAYVADPLCGFVCSNAFFRDLAAGPGVAARAAVYRATPRDLPVLVASGDRDPVGAAGRGPRQVADAYRRAGVHDVVLRLYPGARHEVLNETNREEVTRDLLDWISARL</sequence>
<dbReference type="Gene3D" id="3.40.50.1820">
    <property type="entry name" value="alpha/beta hydrolase"/>
    <property type="match status" value="1"/>
</dbReference>
<accession>A0ABT4IAD1</accession>
<evidence type="ECO:0000313" key="3">
    <source>
        <dbReference type="EMBL" id="MCZ0858704.1"/>
    </source>
</evidence>
<protein>
    <submittedName>
        <fullName evidence="3">Alpha/beta fold hydrolase</fullName>
    </submittedName>
</protein>
<dbReference type="InterPro" id="IPR051044">
    <property type="entry name" value="MAG_DAG_Lipase"/>
</dbReference>
<feature type="domain" description="Serine aminopeptidase S33" evidence="2">
    <location>
        <begin position="56"/>
        <end position="323"/>
    </location>
</feature>
<dbReference type="RefSeq" id="WP_268918049.1">
    <property type="nucleotide sequence ID" value="NZ_JAPTMY010000027.1"/>
</dbReference>
<dbReference type="PANTHER" id="PTHR11614">
    <property type="entry name" value="PHOSPHOLIPASE-RELATED"/>
    <property type="match status" value="1"/>
</dbReference>
<dbReference type="InterPro" id="IPR022742">
    <property type="entry name" value="Hydrolase_4"/>
</dbReference>
<keyword evidence="4" id="KW-1185">Reference proteome</keyword>
<keyword evidence="3" id="KW-0378">Hydrolase</keyword>
<dbReference type="InterPro" id="IPR029058">
    <property type="entry name" value="AB_hydrolase_fold"/>
</dbReference>
<evidence type="ECO:0000313" key="4">
    <source>
        <dbReference type="Proteomes" id="UP001072034"/>
    </source>
</evidence>
<evidence type="ECO:0000259" key="2">
    <source>
        <dbReference type="Pfam" id="PF12146"/>
    </source>
</evidence>
<dbReference type="GO" id="GO:0016787">
    <property type="term" value="F:hydrolase activity"/>
    <property type="evidence" value="ECO:0007669"/>
    <property type="project" value="UniProtKB-KW"/>
</dbReference>
<organism evidence="3 4">
    <name type="scientific">Actinomyces israelii</name>
    <dbReference type="NCBI Taxonomy" id="1659"/>
    <lineage>
        <taxon>Bacteria</taxon>
        <taxon>Bacillati</taxon>
        <taxon>Actinomycetota</taxon>
        <taxon>Actinomycetes</taxon>
        <taxon>Actinomycetales</taxon>
        <taxon>Actinomycetaceae</taxon>
        <taxon>Actinomyces</taxon>
    </lineage>
</organism>
<gene>
    <name evidence="3" type="ORF">OHJ16_11700</name>
</gene>
<dbReference type="Proteomes" id="UP001072034">
    <property type="component" value="Unassembled WGS sequence"/>
</dbReference>
<dbReference type="EMBL" id="JAPTMY010000027">
    <property type="protein sequence ID" value="MCZ0858704.1"/>
    <property type="molecule type" value="Genomic_DNA"/>
</dbReference>